<name>S9P9Z9_CYSF2</name>
<comment type="caution">
    <text evidence="1">The sequence shown here is derived from an EMBL/GenBank/DDBJ whole genome shotgun (WGS) entry which is preliminary data.</text>
</comment>
<accession>S9P9Z9</accession>
<dbReference type="Proteomes" id="UP000011682">
    <property type="component" value="Unassembled WGS sequence"/>
</dbReference>
<reference evidence="1" key="1">
    <citation type="submission" date="2013-05" db="EMBL/GenBank/DDBJ databases">
        <title>Genome assembly of Cystobacter fuscus DSM 2262.</title>
        <authorList>
            <person name="Sharma G."/>
            <person name="Khatri I."/>
            <person name="Kaur C."/>
            <person name="Mayilraj S."/>
            <person name="Subramanian S."/>
        </authorList>
    </citation>
    <scope>NUCLEOTIDE SEQUENCE [LARGE SCALE GENOMIC DNA]</scope>
    <source>
        <strain evidence="1">DSM 2262</strain>
    </source>
</reference>
<evidence type="ECO:0000313" key="1">
    <source>
        <dbReference type="EMBL" id="EPX59082.1"/>
    </source>
</evidence>
<dbReference type="AlphaFoldDB" id="S9P9Z9"/>
<evidence type="ECO:0000313" key="2">
    <source>
        <dbReference type="Proteomes" id="UP000011682"/>
    </source>
</evidence>
<proteinExistence type="predicted"/>
<protein>
    <submittedName>
        <fullName evidence="1">Uncharacterized protein</fullName>
    </submittedName>
</protein>
<keyword evidence="2" id="KW-1185">Reference proteome</keyword>
<gene>
    <name evidence="1" type="ORF">D187_003459</name>
</gene>
<sequence length="41" mass="4622">MNPPRDISAWRVEIQTAARPLQPPRALDFPLHFLPSPDSSP</sequence>
<dbReference type="EMBL" id="ANAH02000020">
    <property type="protein sequence ID" value="EPX59082.1"/>
    <property type="molecule type" value="Genomic_DNA"/>
</dbReference>
<organism evidence="1 2">
    <name type="scientific">Cystobacter fuscus (strain ATCC 25194 / DSM 2262 / NBRC 100088 / M29)</name>
    <dbReference type="NCBI Taxonomy" id="1242864"/>
    <lineage>
        <taxon>Bacteria</taxon>
        <taxon>Pseudomonadati</taxon>
        <taxon>Myxococcota</taxon>
        <taxon>Myxococcia</taxon>
        <taxon>Myxococcales</taxon>
        <taxon>Cystobacterineae</taxon>
        <taxon>Archangiaceae</taxon>
        <taxon>Cystobacter</taxon>
    </lineage>
</organism>